<evidence type="ECO:0000259" key="7">
    <source>
        <dbReference type="Pfam" id="PF12698"/>
    </source>
</evidence>
<dbReference type="RefSeq" id="WP_149614444.1">
    <property type="nucleotide sequence ID" value="NZ_SEUK01000050.1"/>
</dbReference>
<feature type="transmembrane region" description="Helical" evidence="6">
    <location>
        <begin position="364"/>
        <end position="383"/>
    </location>
</feature>
<proteinExistence type="predicted"/>
<gene>
    <name evidence="8" type="ORF">EU508_11740</name>
</gene>
<evidence type="ECO:0000256" key="5">
    <source>
        <dbReference type="ARBA" id="ARBA00023136"/>
    </source>
</evidence>
<feature type="transmembrane region" description="Helical" evidence="6">
    <location>
        <begin position="300"/>
        <end position="320"/>
    </location>
</feature>
<evidence type="ECO:0000256" key="2">
    <source>
        <dbReference type="ARBA" id="ARBA00022475"/>
    </source>
</evidence>
<dbReference type="PANTHER" id="PTHR30294:SF47">
    <property type="entry name" value="INNER MEMBRANE TRANSPORT PERMEASE YHHJ"/>
    <property type="match status" value="1"/>
</dbReference>
<accession>A0AB73BG94</accession>
<feature type="transmembrane region" description="Helical" evidence="6">
    <location>
        <begin position="234"/>
        <end position="260"/>
    </location>
</feature>
<name>A0AB73BG94_9GAMM</name>
<evidence type="ECO:0000256" key="3">
    <source>
        <dbReference type="ARBA" id="ARBA00022692"/>
    </source>
</evidence>
<keyword evidence="4 6" id="KW-1133">Transmembrane helix</keyword>
<evidence type="ECO:0000256" key="6">
    <source>
        <dbReference type="SAM" id="Phobius"/>
    </source>
</evidence>
<dbReference type="Proteomes" id="UP000324162">
    <property type="component" value="Unassembled WGS sequence"/>
</dbReference>
<evidence type="ECO:0000313" key="9">
    <source>
        <dbReference type="Proteomes" id="UP000324162"/>
    </source>
</evidence>
<feature type="domain" description="ABC-2 type transporter transmembrane" evidence="7">
    <location>
        <begin position="30"/>
        <end position="379"/>
    </location>
</feature>
<evidence type="ECO:0000313" key="8">
    <source>
        <dbReference type="EMBL" id="KAA1159796.1"/>
    </source>
</evidence>
<dbReference type="AlphaFoldDB" id="A0AB73BG94"/>
<keyword evidence="3 6" id="KW-0812">Transmembrane</keyword>
<dbReference type="Gene3D" id="3.40.1710.10">
    <property type="entry name" value="abc type-2 transporter like domain"/>
    <property type="match status" value="1"/>
</dbReference>
<dbReference type="GO" id="GO:0140359">
    <property type="term" value="F:ABC-type transporter activity"/>
    <property type="evidence" value="ECO:0007669"/>
    <property type="project" value="InterPro"/>
</dbReference>
<sequence length="393" mass="43476">MHNLSPHQGGFVTTLKRELQYYKSDGCECLISIFILLASMITVAWIFSSGTLTNLPIAVIDHDGSSVSGTYSRMLEATPEMHIVDKLSSTAEAKKLLEQASIYAFVVIPRDFAKDIKTGQQTTVVAWHSGQFLTMSGVILKSLRQVTGTMSAGVKITALSKKGESTLAANVDFSPLQSELRTLFNPFQNYQYFLVASLLPAMLQVFVMIWTVYIVGREFQNSTFTQWLDAKNNVYAAIAAKVLPIFILASCIGIGCLYWLFGYMRWPINGSVSFLILGWELMILAYIVLGLLFASLASRLATALSFAVFFTAPAFAYVGITFPQHAMPLLAKIWAYILPIKTLLRLQVEQVEIGAPIVNSLPELLTLIAFILLPLPLAINRIHARSSVFKKGR</sequence>
<reference evidence="8 9" key="1">
    <citation type="submission" date="2019-01" db="EMBL/GenBank/DDBJ databases">
        <title>Genome sequences of marine Pseudoalteromonas species.</title>
        <authorList>
            <person name="Boraston A.B."/>
            <person name="Hehemann J.-H."/>
            <person name="Vickers C.J."/>
            <person name="Salama-Alber O."/>
            <person name="Abe K."/>
            <person name="Hettle A.J."/>
        </authorList>
    </citation>
    <scope>NUCLEOTIDE SEQUENCE [LARGE SCALE GENOMIC DNA]</scope>
    <source>
        <strain evidence="8 9">PS42</strain>
    </source>
</reference>
<evidence type="ECO:0000256" key="4">
    <source>
        <dbReference type="ARBA" id="ARBA00022989"/>
    </source>
</evidence>
<dbReference type="Pfam" id="PF12698">
    <property type="entry name" value="ABC2_membrane_3"/>
    <property type="match status" value="1"/>
</dbReference>
<keyword evidence="5 6" id="KW-0472">Membrane</keyword>
<dbReference type="EMBL" id="SEUK01000050">
    <property type="protein sequence ID" value="KAA1159796.1"/>
    <property type="molecule type" value="Genomic_DNA"/>
</dbReference>
<feature type="transmembrane region" description="Helical" evidence="6">
    <location>
        <begin position="190"/>
        <end position="213"/>
    </location>
</feature>
<dbReference type="InterPro" id="IPR013525">
    <property type="entry name" value="ABC2_TM"/>
</dbReference>
<protein>
    <submittedName>
        <fullName evidence="8">ABC transporter permease</fullName>
    </submittedName>
</protein>
<dbReference type="PANTHER" id="PTHR30294">
    <property type="entry name" value="MEMBRANE COMPONENT OF ABC TRANSPORTER YHHJ-RELATED"/>
    <property type="match status" value="1"/>
</dbReference>
<dbReference type="InterPro" id="IPR051449">
    <property type="entry name" value="ABC-2_transporter_component"/>
</dbReference>
<evidence type="ECO:0000256" key="1">
    <source>
        <dbReference type="ARBA" id="ARBA00004651"/>
    </source>
</evidence>
<feature type="transmembrane region" description="Helical" evidence="6">
    <location>
        <begin position="272"/>
        <end position="293"/>
    </location>
</feature>
<organism evidence="8 9">
    <name type="scientific">Pseudoalteromonas fuliginea</name>
    <dbReference type="NCBI Taxonomy" id="1872678"/>
    <lineage>
        <taxon>Bacteria</taxon>
        <taxon>Pseudomonadati</taxon>
        <taxon>Pseudomonadota</taxon>
        <taxon>Gammaproteobacteria</taxon>
        <taxon>Alteromonadales</taxon>
        <taxon>Pseudoalteromonadaceae</taxon>
        <taxon>Pseudoalteromonas</taxon>
    </lineage>
</organism>
<feature type="transmembrane region" description="Helical" evidence="6">
    <location>
        <begin position="26"/>
        <end position="47"/>
    </location>
</feature>
<comment type="caution">
    <text evidence="8">The sequence shown here is derived from an EMBL/GenBank/DDBJ whole genome shotgun (WGS) entry which is preliminary data.</text>
</comment>
<keyword evidence="2" id="KW-1003">Cell membrane</keyword>
<dbReference type="GO" id="GO:0005886">
    <property type="term" value="C:plasma membrane"/>
    <property type="evidence" value="ECO:0007669"/>
    <property type="project" value="UniProtKB-SubCell"/>
</dbReference>
<comment type="subcellular location">
    <subcellularLocation>
        <location evidence="1">Cell membrane</location>
        <topology evidence="1">Multi-pass membrane protein</topology>
    </subcellularLocation>
</comment>